<dbReference type="EMBL" id="CP019937">
    <property type="protein sequence ID" value="ARO13420.1"/>
    <property type="molecule type" value="Genomic_DNA"/>
</dbReference>
<keyword evidence="3" id="KW-1185">Reference proteome</keyword>
<dbReference type="AlphaFoldDB" id="A0A1W6NWC3"/>
<organism evidence="2 3">
    <name type="scientific">Ketogulonicigenium robustum</name>
    <dbReference type="NCBI Taxonomy" id="92947"/>
    <lineage>
        <taxon>Bacteria</taxon>
        <taxon>Pseudomonadati</taxon>
        <taxon>Pseudomonadota</taxon>
        <taxon>Alphaproteobacteria</taxon>
        <taxon>Rhodobacterales</taxon>
        <taxon>Roseobacteraceae</taxon>
        <taxon>Ketogulonicigenium</taxon>
    </lineage>
</organism>
<reference evidence="2 3" key="1">
    <citation type="submission" date="2017-02" db="EMBL/GenBank/DDBJ databases">
        <title>Ketogulonicigenium robustum SPU B003 Genome sequencing and assembly.</title>
        <authorList>
            <person name="Li Y."/>
            <person name="Liu L."/>
            <person name="Wang C."/>
            <person name="Zhang M."/>
            <person name="Zhang T."/>
            <person name="Zhang Y."/>
        </authorList>
    </citation>
    <scope>NUCLEOTIDE SEQUENCE [LARGE SCALE GENOMIC DNA]</scope>
    <source>
        <strain evidence="2 3">SPU_B003</strain>
    </source>
</reference>
<dbReference type="PANTHER" id="PTHR43245:SF51">
    <property type="entry name" value="SHORT CHAIN DEHYDROGENASE_REDUCTASE FAMILY 42E, MEMBER 2"/>
    <property type="match status" value="1"/>
</dbReference>
<dbReference type="STRING" id="92947.BVG79_00060"/>
<dbReference type="RefSeq" id="WP_085785143.1">
    <property type="nucleotide sequence ID" value="NZ_CP019937.1"/>
</dbReference>
<dbReference type="InterPro" id="IPR050177">
    <property type="entry name" value="Lipid_A_modif_metabolic_enz"/>
</dbReference>
<sequence length="322" mass="34288">MARVLITGATGCLGARLVDTCLHAGDDVIAIGRDTLAGAQLSVQGAHFVHHDLTQPLPARHLYGVDTVYHCAALSSAWGDPRTFQAVNVTATAALLRIAQQAGVGRFVFASSPSIYANGADRLNLPEDAPLPKVFASHYARTKFLAEQLVMSSDNPRGMRTTAMRPRAIYGTGDRSLMPRLLAAMQRGKVPMIAGGGALVDITHVSDAARAMHLLGHHPAAGGQVFNITSGETLSFGQILQTVSQLRGLSVREVRLPYSAAMAIASVLEGAHRIFAPLREPVLTRQAVASLGRSLTLNIEKARSQLGYQPQTTLQQGVQDYA</sequence>
<evidence type="ECO:0000313" key="3">
    <source>
        <dbReference type="Proteomes" id="UP000242447"/>
    </source>
</evidence>
<evidence type="ECO:0000313" key="2">
    <source>
        <dbReference type="EMBL" id="ARO13420.1"/>
    </source>
</evidence>
<gene>
    <name evidence="2" type="ORF">BVG79_00060</name>
</gene>
<name>A0A1W6NWC3_9RHOB</name>
<dbReference type="PANTHER" id="PTHR43245">
    <property type="entry name" value="BIFUNCTIONAL POLYMYXIN RESISTANCE PROTEIN ARNA"/>
    <property type="match status" value="1"/>
</dbReference>
<accession>A0A1W6NWC3</accession>
<dbReference type="Proteomes" id="UP000242447">
    <property type="component" value="Chromosome"/>
</dbReference>
<dbReference type="KEGG" id="kro:BVG79_00060"/>
<proteinExistence type="predicted"/>
<protein>
    <submittedName>
        <fullName evidence="2">NAD-dependent epimerase/dehydratase</fullName>
    </submittedName>
</protein>
<dbReference type="Gene3D" id="3.40.50.720">
    <property type="entry name" value="NAD(P)-binding Rossmann-like Domain"/>
    <property type="match status" value="1"/>
</dbReference>
<dbReference type="Pfam" id="PF01370">
    <property type="entry name" value="Epimerase"/>
    <property type="match status" value="1"/>
</dbReference>
<dbReference type="InterPro" id="IPR036291">
    <property type="entry name" value="NAD(P)-bd_dom_sf"/>
</dbReference>
<dbReference type="SUPFAM" id="SSF51735">
    <property type="entry name" value="NAD(P)-binding Rossmann-fold domains"/>
    <property type="match status" value="1"/>
</dbReference>
<dbReference type="OrthoDB" id="367683at2"/>
<feature type="domain" description="NAD-dependent epimerase/dehydratase" evidence="1">
    <location>
        <begin position="4"/>
        <end position="228"/>
    </location>
</feature>
<dbReference type="InterPro" id="IPR001509">
    <property type="entry name" value="Epimerase_deHydtase"/>
</dbReference>
<evidence type="ECO:0000259" key="1">
    <source>
        <dbReference type="Pfam" id="PF01370"/>
    </source>
</evidence>